<dbReference type="AlphaFoldDB" id="A0A484ID81"/>
<reference evidence="1 2" key="1">
    <citation type="submission" date="2019-02" db="EMBL/GenBank/DDBJ databases">
        <authorList>
            <person name="Lehtovirta-Morley E L."/>
        </authorList>
    </citation>
    <scope>NUCLEOTIDE SEQUENCE [LARGE SCALE GENOMIC DNA]</scope>
    <source>
        <strain evidence="1">NFRAN1</strain>
    </source>
</reference>
<dbReference type="EMBL" id="LR216287">
    <property type="protein sequence ID" value="VFJ14687.1"/>
    <property type="molecule type" value="Genomic_DNA"/>
</dbReference>
<gene>
    <name evidence="1" type="ORF">NFRAN_2365</name>
</gene>
<keyword evidence="2" id="KW-1185">Reference proteome</keyword>
<dbReference type="RefSeq" id="WP_269472323.1">
    <property type="nucleotide sequence ID" value="NZ_LR216287.1"/>
</dbReference>
<evidence type="ECO:0000313" key="1">
    <source>
        <dbReference type="EMBL" id="VFJ14687.1"/>
    </source>
</evidence>
<dbReference type="KEGG" id="nfn:NFRAN_2365"/>
<name>A0A484ID81_9ARCH</name>
<dbReference type="GeneID" id="77169528"/>
<sequence>MSKVCVFCDAALTNESDSVCEDCRRKYKIVSHDVGKDGCGCDS</sequence>
<evidence type="ECO:0000313" key="2">
    <source>
        <dbReference type="Proteomes" id="UP000294299"/>
    </source>
</evidence>
<accession>A0A484ID81</accession>
<protein>
    <submittedName>
        <fullName evidence="1">Uncharacterized protein</fullName>
    </submittedName>
</protein>
<organism evidence="1 2">
    <name type="scientific">Candidatus Nitrosocosmicus franklandianus</name>
    <dbReference type="NCBI Taxonomy" id="1798806"/>
    <lineage>
        <taxon>Archaea</taxon>
        <taxon>Nitrososphaerota</taxon>
        <taxon>Nitrososphaeria</taxon>
        <taxon>Nitrososphaerales</taxon>
        <taxon>Nitrososphaeraceae</taxon>
        <taxon>Candidatus Nitrosocosmicus</taxon>
    </lineage>
</organism>
<dbReference type="Proteomes" id="UP000294299">
    <property type="component" value="Chromosome NFRAN"/>
</dbReference>
<proteinExistence type="predicted"/>